<keyword evidence="3" id="KW-0227">DNA damage</keyword>
<evidence type="ECO:0000256" key="4">
    <source>
        <dbReference type="ARBA" id="ARBA00022801"/>
    </source>
</evidence>
<proteinExistence type="inferred from homology"/>
<evidence type="ECO:0000256" key="7">
    <source>
        <dbReference type="ARBA" id="ARBA00023239"/>
    </source>
</evidence>
<keyword evidence="5" id="KW-0190">Covalent protein-DNA linkage</keyword>
<evidence type="ECO:0000313" key="9">
    <source>
        <dbReference type="EMBL" id="HIX80578.1"/>
    </source>
</evidence>
<dbReference type="PANTHER" id="PTHR13604">
    <property type="entry name" value="DC12-RELATED"/>
    <property type="match status" value="1"/>
</dbReference>
<gene>
    <name evidence="9" type="ORF">H9980_01200</name>
</gene>
<dbReference type="Pfam" id="PF02586">
    <property type="entry name" value="SRAP"/>
    <property type="match status" value="1"/>
</dbReference>
<reference evidence="9" key="2">
    <citation type="submission" date="2021-04" db="EMBL/GenBank/DDBJ databases">
        <authorList>
            <person name="Gilroy R."/>
        </authorList>
    </citation>
    <scope>NUCLEOTIDE SEQUENCE</scope>
    <source>
        <strain evidence="9">ChiGjej1B1-14440</strain>
    </source>
</reference>
<evidence type="ECO:0000256" key="3">
    <source>
        <dbReference type="ARBA" id="ARBA00022763"/>
    </source>
</evidence>
<comment type="caution">
    <text evidence="9">The sequence shown here is derived from an EMBL/GenBank/DDBJ whole genome shotgun (WGS) entry which is preliminary data.</text>
</comment>
<dbReference type="GO" id="GO:0008233">
    <property type="term" value="F:peptidase activity"/>
    <property type="evidence" value="ECO:0007669"/>
    <property type="project" value="UniProtKB-KW"/>
</dbReference>
<protein>
    <recommendedName>
        <fullName evidence="8">Abasic site processing protein</fullName>
        <ecNumber evidence="8">3.4.-.-</ecNumber>
    </recommendedName>
</protein>
<evidence type="ECO:0000256" key="2">
    <source>
        <dbReference type="ARBA" id="ARBA00022670"/>
    </source>
</evidence>
<evidence type="ECO:0000256" key="6">
    <source>
        <dbReference type="ARBA" id="ARBA00023125"/>
    </source>
</evidence>
<sequence>MCSQYFLELKMLMEMEDKIDYLFELELQKRITYFPGNQIPVIKMDDHQLTGDLIKWGYRLFNNKLVINARAETLDQKVLFKNDLIGHRCIIPATGFYEWDEHKHKFSFENPQHKLLFMAGIYREFNNQKEVTIITTNANESMENIHSRMPLIFDYLQMRDWLENKNIASLLKIQPESLIITSGNLQTSLF</sequence>
<organism evidence="9 10">
    <name type="scientific">Candidatus Erysipelatoclostridium merdavium</name>
    <dbReference type="NCBI Taxonomy" id="2838566"/>
    <lineage>
        <taxon>Bacteria</taxon>
        <taxon>Bacillati</taxon>
        <taxon>Bacillota</taxon>
        <taxon>Erysipelotrichia</taxon>
        <taxon>Erysipelotrichales</taxon>
        <taxon>Erysipelotrichales incertae sedis</taxon>
    </lineage>
</organism>
<dbReference type="InterPro" id="IPR003738">
    <property type="entry name" value="SRAP"/>
</dbReference>
<dbReference type="Proteomes" id="UP000886724">
    <property type="component" value="Unassembled WGS sequence"/>
</dbReference>
<keyword evidence="7" id="KW-0456">Lyase</keyword>
<dbReference type="GO" id="GO:0016829">
    <property type="term" value="F:lyase activity"/>
    <property type="evidence" value="ECO:0007669"/>
    <property type="project" value="UniProtKB-KW"/>
</dbReference>
<accession>A0A9D2BLL7</accession>
<dbReference type="PANTHER" id="PTHR13604:SF0">
    <property type="entry name" value="ABASIC SITE PROCESSING PROTEIN HMCES"/>
    <property type="match status" value="1"/>
</dbReference>
<comment type="similarity">
    <text evidence="1 8">Belongs to the SOS response-associated peptidase family.</text>
</comment>
<dbReference type="GO" id="GO:0106300">
    <property type="term" value="P:protein-DNA covalent cross-linking repair"/>
    <property type="evidence" value="ECO:0007669"/>
    <property type="project" value="InterPro"/>
</dbReference>
<dbReference type="GO" id="GO:0003697">
    <property type="term" value="F:single-stranded DNA binding"/>
    <property type="evidence" value="ECO:0007669"/>
    <property type="project" value="InterPro"/>
</dbReference>
<evidence type="ECO:0000256" key="8">
    <source>
        <dbReference type="RuleBase" id="RU364100"/>
    </source>
</evidence>
<keyword evidence="2 8" id="KW-0645">Protease</keyword>
<dbReference type="GO" id="GO:0006508">
    <property type="term" value="P:proteolysis"/>
    <property type="evidence" value="ECO:0007669"/>
    <property type="project" value="UniProtKB-KW"/>
</dbReference>
<keyword evidence="4 8" id="KW-0378">Hydrolase</keyword>
<evidence type="ECO:0000313" key="10">
    <source>
        <dbReference type="Proteomes" id="UP000886724"/>
    </source>
</evidence>
<keyword evidence="6" id="KW-0238">DNA-binding</keyword>
<dbReference type="SUPFAM" id="SSF143081">
    <property type="entry name" value="BB1717-like"/>
    <property type="match status" value="1"/>
</dbReference>
<dbReference type="Gene3D" id="3.90.1680.10">
    <property type="entry name" value="SOS response associated peptidase-like"/>
    <property type="match status" value="1"/>
</dbReference>
<dbReference type="EC" id="3.4.-.-" evidence="8"/>
<dbReference type="InterPro" id="IPR036590">
    <property type="entry name" value="SRAP-like"/>
</dbReference>
<dbReference type="EMBL" id="DXET01000032">
    <property type="protein sequence ID" value="HIX80578.1"/>
    <property type="molecule type" value="Genomic_DNA"/>
</dbReference>
<evidence type="ECO:0000256" key="5">
    <source>
        <dbReference type="ARBA" id="ARBA00023124"/>
    </source>
</evidence>
<reference evidence="9" key="1">
    <citation type="journal article" date="2021" name="PeerJ">
        <title>Extensive microbial diversity within the chicken gut microbiome revealed by metagenomics and culture.</title>
        <authorList>
            <person name="Gilroy R."/>
            <person name="Ravi A."/>
            <person name="Getino M."/>
            <person name="Pursley I."/>
            <person name="Horton D.L."/>
            <person name="Alikhan N.F."/>
            <person name="Baker D."/>
            <person name="Gharbi K."/>
            <person name="Hall N."/>
            <person name="Watson M."/>
            <person name="Adriaenssens E.M."/>
            <person name="Foster-Nyarko E."/>
            <person name="Jarju S."/>
            <person name="Secka A."/>
            <person name="Antonio M."/>
            <person name="Oren A."/>
            <person name="Chaudhuri R.R."/>
            <person name="La Ragione R."/>
            <person name="Hildebrand F."/>
            <person name="Pallen M.J."/>
        </authorList>
    </citation>
    <scope>NUCLEOTIDE SEQUENCE</scope>
    <source>
        <strain evidence="9">ChiGjej1B1-14440</strain>
    </source>
</reference>
<dbReference type="AlphaFoldDB" id="A0A9D2BLL7"/>
<evidence type="ECO:0000256" key="1">
    <source>
        <dbReference type="ARBA" id="ARBA00008136"/>
    </source>
</evidence>
<name>A0A9D2BLL7_9FIRM</name>